<dbReference type="EMBL" id="GBRH01272805">
    <property type="protein sequence ID" value="JAD25090.1"/>
    <property type="molecule type" value="Transcribed_RNA"/>
</dbReference>
<evidence type="ECO:0000313" key="1">
    <source>
        <dbReference type="EMBL" id="JAD25090.1"/>
    </source>
</evidence>
<name>A0A0A8YI22_ARUDO</name>
<proteinExistence type="predicted"/>
<dbReference type="AlphaFoldDB" id="A0A0A8YI22"/>
<reference evidence="1" key="1">
    <citation type="submission" date="2014-09" db="EMBL/GenBank/DDBJ databases">
        <authorList>
            <person name="Magalhaes I.L.F."/>
            <person name="Oliveira U."/>
            <person name="Santos F.R."/>
            <person name="Vidigal T.H.D.A."/>
            <person name="Brescovit A.D."/>
            <person name="Santos A.J."/>
        </authorList>
    </citation>
    <scope>NUCLEOTIDE SEQUENCE</scope>
    <source>
        <tissue evidence="1">Shoot tissue taken approximately 20 cm above the soil surface</tissue>
    </source>
</reference>
<accession>A0A0A8YI22</accession>
<sequence>MPCILWTKTSYCNNRRTNASTIILLMVRVKIIMFSQLHWKRTLMERRKTCKQRGGGKRGGAI</sequence>
<reference evidence="1" key="2">
    <citation type="journal article" date="2015" name="Data Brief">
        <title>Shoot transcriptome of the giant reed, Arundo donax.</title>
        <authorList>
            <person name="Barrero R.A."/>
            <person name="Guerrero F.D."/>
            <person name="Moolhuijzen P."/>
            <person name="Goolsby J.A."/>
            <person name="Tidwell J."/>
            <person name="Bellgard S.E."/>
            <person name="Bellgard M.I."/>
        </authorList>
    </citation>
    <scope>NUCLEOTIDE SEQUENCE</scope>
    <source>
        <tissue evidence="1">Shoot tissue taken approximately 20 cm above the soil surface</tissue>
    </source>
</reference>
<organism evidence="1">
    <name type="scientific">Arundo donax</name>
    <name type="common">Giant reed</name>
    <name type="synonym">Donax arundinaceus</name>
    <dbReference type="NCBI Taxonomy" id="35708"/>
    <lineage>
        <taxon>Eukaryota</taxon>
        <taxon>Viridiplantae</taxon>
        <taxon>Streptophyta</taxon>
        <taxon>Embryophyta</taxon>
        <taxon>Tracheophyta</taxon>
        <taxon>Spermatophyta</taxon>
        <taxon>Magnoliopsida</taxon>
        <taxon>Liliopsida</taxon>
        <taxon>Poales</taxon>
        <taxon>Poaceae</taxon>
        <taxon>PACMAD clade</taxon>
        <taxon>Arundinoideae</taxon>
        <taxon>Arundineae</taxon>
        <taxon>Arundo</taxon>
    </lineage>
</organism>
<protein>
    <submittedName>
        <fullName evidence="1">Uncharacterized protein</fullName>
    </submittedName>
</protein>